<comment type="similarity">
    <text evidence="2">Belongs to the LemA family.</text>
</comment>
<evidence type="ECO:0000256" key="2">
    <source>
        <dbReference type="ARBA" id="ARBA00008854"/>
    </source>
</evidence>
<evidence type="ECO:0000256" key="1">
    <source>
        <dbReference type="ARBA" id="ARBA00004167"/>
    </source>
</evidence>
<dbReference type="InterPro" id="IPR007156">
    <property type="entry name" value="MamQ_LemA"/>
</dbReference>
<dbReference type="Gene3D" id="1.20.1440.20">
    <property type="entry name" value="LemA-like domain"/>
    <property type="match status" value="1"/>
</dbReference>
<organism evidence="6 7">
    <name type="scientific">Candidatus Komeilibacteria bacterium CG_4_10_14_0_2_um_filter_37_10</name>
    <dbReference type="NCBI Taxonomy" id="1974470"/>
    <lineage>
        <taxon>Bacteria</taxon>
        <taxon>Candidatus Komeiliibacteriota</taxon>
    </lineage>
</organism>
<dbReference type="AlphaFoldDB" id="A0A2M7VFY0"/>
<dbReference type="PANTHER" id="PTHR34478:SF2">
    <property type="entry name" value="MEMBRANE PROTEIN"/>
    <property type="match status" value="1"/>
</dbReference>
<keyword evidence="3" id="KW-0812">Transmembrane</keyword>
<protein>
    <submittedName>
        <fullName evidence="6">LemA family protein</fullName>
    </submittedName>
</protein>
<evidence type="ECO:0000313" key="6">
    <source>
        <dbReference type="EMBL" id="PIZ99560.1"/>
    </source>
</evidence>
<dbReference type="Proteomes" id="UP000230405">
    <property type="component" value="Unassembled WGS sequence"/>
</dbReference>
<gene>
    <name evidence="6" type="ORF">COX77_01060</name>
</gene>
<reference evidence="7" key="1">
    <citation type="submission" date="2017-09" db="EMBL/GenBank/DDBJ databases">
        <title>Depth-based differentiation of microbial function through sediment-hosted aquifers and enrichment of novel symbionts in the deep terrestrial subsurface.</title>
        <authorList>
            <person name="Probst A.J."/>
            <person name="Ladd B."/>
            <person name="Jarett J.K."/>
            <person name="Geller-Mcgrath D.E."/>
            <person name="Sieber C.M.K."/>
            <person name="Emerson J.B."/>
            <person name="Anantharaman K."/>
            <person name="Thomas B.C."/>
            <person name="Malmstrom R."/>
            <person name="Stieglmeier M."/>
            <person name="Klingl A."/>
            <person name="Woyke T."/>
            <person name="Ryan C.M."/>
            <person name="Banfield J.F."/>
        </authorList>
    </citation>
    <scope>NUCLEOTIDE SEQUENCE [LARGE SCALE GENOMIC DNA]</scope>
</reference>
<dbReference type="SUPFAM" id="SSF140478">
    <property type="entry name" value="LemA-like"/>
    <property type="match status" value="1"/>
</dbReference>
<comment type="caution">
    <text evidence="6">The sequence shown here is derived from an EMBL/GenBank/DDBJ whole genome shotgun (WGS) entry which is preliminary data.</text>
</comment>
<dbReference type="InterPro" id="IPR023353">
    <property type="entry name" value="LemA-like_dom_sf"/>
</dbReference>
<proteinExistence type="inferred from homology"/>
<dbReference type="PANTHER" id="PTHR34478">
    <property type="entry name" value="PROTEIN LEMA"/>
    <property type="match status" value="1"/>
</dbReference>
<evidence type="ECO:0000256" key="5">
    <source>
        <dbReference type="ARBA" id="ARBA00023136"/>
    </source>
</evidence>
<accession>A0A2M7VFY0</accession>
<evidence type="ECO:0000313" key="7">
    <source>
        <dbReference type="Proteomes" id="UP000230405"/>
    </source>
</evidence>
<dbReference type="GO" id="GO:0016020">
    <property type="term" value="C:membrane"/>
    <property type="evidence" value="ECO:0007669"/>
    <property type="project" value="UniProtKB-SubCell"/>
</dbReference>
<evidence type="ECO:0000256" key="4">
    <source>
        <dbReference type="ARBA" id="ARBA00022989"/>
    </source>
</evidence>
<dbReference type="EMBL" id="PFPO01000021">
    <property type="protein sequence ID" value="PIZ99560.1"/>
    <property type="molecule type" value="Genomic_DNA"/>
</dbReference>
<keyword evidence="4" id="KW-1133">Transmembrane helix</keyword>
<evidence type="ECO:0000256" key="3">
    <source>
        <dbReference type="ARBA" id="ARBA00022692"/>
    </source>
</evidence>
<keyword evidence="5" id="KW-0472">Membrane</keyword>
<dbReference type="Pfam" id="PF04011">
    <property type="entry name" value="LemA"/>
    <property type="match status" value="1"/>
</dbReference>
<sequence>MKKTTIIVLVILVVVIASYFVSAYNGLVTLNESVDNKWAQVESQYQRRLDLIPNLVASVQGVMTQEQEVFTKLADARSKYAGSVTQSDKAIAAGEVESSLARLLVVMENYPVLKTSEAVQTLMAQLEGTENRISVERQRYNDEVRIFNAKIKVIPTKWVAGILGFSTRQYFDAQAGAENAPQVEFNK</sequence>
<comment type="subcellular location">
    <subcellularLocation>
        <location evidence="1">Membrane</location>
        <topology evidence="1">Single-pass membrane protein</topology>
    </subcellularLocation>
</comment>
<name>A0A2M7VFY0_9BACT</name>